<accession>A0A9D3Y985</accession>
<dbReference type="AlphaFoldDB" id="A0A9D3Y985"/>
<reference evidence="1" key="2">
    <citation type="submission" date="2020-11" db="EMBL/GenBank/DDBJ databases">
        <authorList>
            <person name="McCartney M.A."/>
            <person name="Auch B."/>
            <person name="Kono T."/>
            <person name="Mallez S."/>
            <person name="Becker A."/>
            <person name="Gohl D.M."/>
            <person name="Silverstein K.A.T."/>
            <person name="Koren S."/>
            <person name="Bechman K.B."/>
            <person name="Herman A."/>
            <person name="Abrahante J.E."/>
            <person name="Garbe J."/>
        </authorList>
    </citation>
    <scope>NUCLEOTIDE SEQUENCE</scope>
    <source>
        <strain evidence="1">Duluth1</strain>
        <tissue evidence="1">Whole animal</tissue>
    </source>
</reference>
<gene>
    <name evidence="1" type="ORF">DPMN_082412</name>
</gene>
<protein>
    <submittedName>
        <fullName evidence="1">Uncharacterized protein</fullName>
    </submittedName>
</protein>
<dbReference type="Proteomes" id="UP000828390">
    <property type="component" value="Unassembled WGS sequence"/>
</dbReference>
<sequence>MNVMKQNLVQQMNDHDTAVQFYTATPVFGSKPDGTQIQDISVSLEKKSKVN</sequence>
<keyword evidence="2" id="KW-1185">Reference proteome</keyword>
<organism evidence="1 2">
    <name type="scientific">Dreissena polymorpha</name>
    <name type="common">Zebra mussel</name>
    <name type="synonym">Mytilus polymorpha</name>
    <dbReference type="NCBI Taxonomy" id="45954"/>
    <lineage>
        <taxon>Eukaryota</taxon>
        <taxon>Metazoa</taxon>
        <taxon>Spiralia</taxon>
        <taxon>Lophotrochozoa</taxon>
        <taxon>Mollusca</taxon>
        <taxon>Bivalvia</taxon>
        <taxon>Autobranchia</taxon>
        <taxon>Heteroconchia</taxon>
        <taxon>Euheterodonta</taxon>
        <taxon>Imparidentia</taxon>
        <taxon>Neoheterodontei</taxon>
        <taxon>Myida</taxon>
        <taxon>Dreissenoidea</taxon>
        <taxon>Dreissenidae</taxon>
        <taxon>Dreissena</taxon>
    </lineage>
</organism>
<proteinExistence type="predicted"/>
<evidence type="ECO:0000313" key="2">
    <source>
        <dbReference type="Proteomes" id="UP000828390"/>
    </source>
</evidence>
<evidence type="ECO:0000313" key="1">
    <source>
        <dbReference type="EMBL" id="KAH3694966.1"/>
    </source>
</evidence>
<dbReference type="EMBL" id="JAIWYP010000016">
    <property type="protein sequence ID" value="KAH3694966.1"/>
    <property type="molecule type" value="Genomic_DNA"/>
</dbReference>
<name>A0A9D3Y985_DREPO</name>
<reference evidence="1" key="1">
    <citation type="journal article" date="2019" name="bioRxiv">
        <title>The Genome of the Zebra Mussel, Dreissena polymorpha: A Resource for Invasive Species Research.</title>
        <authorList>
            <person name="McCartney M.A."/>
            <person name="Auch B."/>
            <person name="Kono T."/>
            <person name="Mallez S."/>
            <person name="Zhang Y."/>
            <person name="Obille A."/>
            <person name="Becker A."/>
            <person name="Abrahante J.E."/>
            <person name="Garbe J."/>
            <person name="Badalamenti J.P."/>
            <person name="Herman A."/>
            <person name="Mangelson H."/>
            <person name="Liachko I."/>
            <person name="Sullivan S."/>
            <person name="Sone E.D."/>
            <person name="Koren S."/>
            <person name="Silverstein K.A.T."/>
            <person name="Beckman K.B."/>
            <person name="Gohl D.M."/>
        </authorList>
    </citation>
    <scope>NUCLEOTIDE SEQUENCE</scope>
    <source>
        <strain evidence="1">Duluth1</strain>
        <tissue evidence="1">Whole animal</tissue>
    </source>
</reference>
<comment type="caution">
    <text evidence="1">The sequence shown here is derived from an EMBL/GenBank/DDBJ whole genome shotgun (WGS) entry which is preliminary data.</text>
</comment>